<dbReference type="Proteomes" id="UP000294881">
    <property type="component" value="Unassembled WGS sequence"/>
</dbReference>
<proteinExistence type="predicted"/>
<protein>
    <submittedName>
        <fullName evidence="1">Uncharacterized protein</fullName>
    </submittedName>
</protein>
<sequence>MGSVRVRELLARAKRPPEQFGRSDVKHHRFFRKLPEAQDI</sequence>
<comment type="caution">
    <text evidence="1">The sequence shown here is derived from an EMBL/GenBank/DDBJ whole genome shotgun (WGS) entry which is preliminary data.</text>
</comment>
<name>A0A4R2GSK5_9HYPH</name>
<reference evidence="1 2" key="1">
    <citation type="submission" date="2019-03" db="EMBL/GenBank/DDBJ databases">
        <title>Genomic Encyclopedia of Type Strains, Phase IV (KMG-IV): sequencing the most valuable type-strain genomes for metagenomic binning, comparative biology and taxonomic classification.</title>
        <authorList>
            <person name="Goeker M."/>
        </authorList>
    </citation>
    <scope>NUCLEOTIDE SEQUENCE [LARGE SCALE GENOMIC DNA]</scope>
    <source>
        <strain evidence="1 2">DSM 22958</strain>
    </source>
</reference>
<accession>A0A4R2GSK5</accession>
<dbReference type="EMBL" id="SLWL01000009">
    <property type="protein sequence ID" value="TCO12458.1"/>
    <property type="molecule type" value="Genomic_DNA"/>
</dbReference>
<organism evidence="1 2">
    <name type="scientific">Camelimonas lactis</name>
    <dbReference type="NCBI Taxonomy" id="659006"/>
    <lineage>
        <taxon>Bacteria</taxon>
        <taxon>Pseudomonadati</taxon>
        <taxon>Pseudomonadota</taxon>
        <taxon>Alphaproteobacteria</taxon>
        <taxon>Hyphomicrobiales</taxon>
        <taxon>Chelatococcaceae</taxon>
        <taxon>Camelimonas</taxon>
    </lineage>
</organism>
<evidence type="ECO:0000313" key="1">
    <source>
        <dbReference type="EMBL" id="TCO12458.1"/>
    </source>
</evidence>
<dbReference type="AlphaFoldDB" id="A0A4R2GSK5"/>
<evidence type="ECO:0000313" key="2">
    <source>
        <dbReference type="Proteomes" id="UP000294881"/>
    </source>
</evidence>
<keyword evidence="2" id="KW-1185">Reference proteome</keyword>
<gene>
    <name evidence="1" type="ORF">EV666_109105</name>
</gene>